<evidence type="ECO:0000256" key="9">
    <source>
        <dbReference type="ARBA" id="ARBA00052530"/>
    </source>
</evidence>
<evidence type="ECO:0000313" key="14">
    <source>
        <dbReference type="Proteomes" id="UP001107558"/>
    </source>
</evidence>
<evidence type="ECO:0000313" key="13">
    <source>
        <dbReference type="EMBL" id="KAG5682034.1"/>
    </source>
</evidence>
<keyword evidence="3 10" id="KW-0444">Lipid biosynthesis</keyword>
<dbReference type="SUPFAM" id="SSF51735">
    <property type="entry name" value="NAD(P)-binding Rossmann-fold domains"/>
    <property type="match status" value="1"/>
</dbReference>
<dbReference type="GO" id="GO:0005777">
    <property type="term" value="C:peroxisome"/>
    <property type="evidence" value="ECO:0007669"/>
    <property type="project" value="TreeGrafter"/>
</dbReference>
<dbReference type="InterPro" id="IPR036291">
    <property type="entry name" value="NAD(P)-bd_dom_sf"/>
</dbReference>
<dbReference type="Gene3D" id="3.40.50.720">
    <property type="entry name" value="NAD(P)-binding Rossmann-like Domain"/>
    <property type="match status" value="1"/>
</dbReference>
<keyword evidence="5 10" id="KW-0521">NADP</keyword>
<dbReference type="GO" id="GO:0016020">
    <property type="term" value="C:membrane"/>
    <property type="evidence" value="ECO:0007669"/>
    <property type="project" value="UniProtKB-SubCell"/>
</dbReference>
<keyword evidence="7 10" id="KW-0443">Lipid metabolism</keyword>
<feature type="transmembrane region" description="Helical" evidence="10">
    <location>
        <begin position="490"/>
        <end position="508"/>
    </location>
</feature>
<feature type="domain" description="Thioester reductase (TE)" evidence="12">
    <location>
        <begin position="16"/>
        <end position="287"/>
    </location>
</feature>
<accession>A0A9J6CII8</accession>
<evidence type="ECO:0000256" key="3">
    <source>
        <dbReference type="ARBA" id="ARBA00022516"/>
    </source>
</evidence>
<dbReference type="GO" id="GO:0102965">
    <property type="term" value="F:alcohol-forming long-chain fatty acyl-CoA reductase activity"/>
    <property type="evidence" value="ECO:0007669"/>
    <property type="project" value="UniProtKB-EC"/>
</dbReference>
<dbReference type="InterPro" id="IPR013120">
    <property type="entry name" value="FAR_NAD-bd"/>
</dbReference>
<protein>
    <recommendedName>
        <fullName evidence="10">Fatty acyl-CoA reductase</fullName>
        <ecNumber evidence="10">1.2.1.84</ecNumber>
    </recommendedName>
</protein>
<feature type="domain" description="Fatty acyl-CoA reductase C-terminal" evidence="11">
    <location>
        <begin position="359"/>
        <end position="450"/>
    </location>
</feature>
<dbReference type="GO" id="GO:0080019">
    <property type="term" value="F:alcohol-forming very long-chain fatty acyl-CoA reductase activity"/>
    <property type="evidence" value="ECO:0007669"/>
    <property type="project" value="InterPro"/>
</dbReference>
<evidence type="ECO:0000259" key="12">
    <source>
        <dbReference type="Pfam" id="PF07993"/>
    </source>
</evidence>
<dbReference type="EC" id="1.2.1.84" evidence="10"/>
<reference evidence="13" key="1">
    <citation type="submission" date="2021-03" db="EMBL/GenBank/DDBJ databases">
        <title>Chromosome level genome of the anhydrobiotic midge Polypedilum vanderplanki.</title>
        <authorList>
            <person name="Yoshida Y."/>
            <person name="Kikawada T."/>
            <person name="Gusev O."/>
        </authorList>
    </citation>
    <scope>NUCLEOTIDE SEQUENCE</scope>
    <source>
        <strain evidence="13">NIAS01</strain>
        <tissue evidence="13">Whole body or cell culture</tissue>
    </source>
</reference>
<evidence type="ECO:0000256" key="6">
    <source>
        <dbReference type="ARBA" id="ARBA00022989"/>
    </source>
</evidence>
<evidence type="ECO:0000256" key="1">
    <source>
        <dbReference type="ARBA" id="ARBA00004141"/>
    </source>
</evidence>
<dbReference type="CDD" id="cd09071">
    <property type="entry name" value="FAR_C"/>
    <property type="match status" value="1"/>
</dbReference>
<dbReference type="FunFam" id="3.40.50.720:FF:000143">
    <property type="entry name" value="Fatty acyl-CoA reductase"/>
    <property type="match status" value="1"/>
</dbReference>
<dbReference type="InterPro" id="IPR033640">
    <property type="entry name" value="FAR_C"/>
</dbReference>
<evidence type="ECO:0000259" key="11">
    <source>
        <dbReference type="Pfam" id="PF03015"/>
    </source>
</evidence>
<evidence type="ECO:0000256" key="7">
    <source>
        <dbReference type="ARBA" id="ARBA00023098"/>
    </source>
</evidence>
<proteinExistence type="inferred from homology"/>
<keyword evidence="10" id="KW-0560">Oxidoreductase</keyword>
<dbReference type="CDD" id="cd05236">
    <property type="entry name" value="FAR-N_SDR_e"/>
    <property type="match status" value="1"/>
</dbReference>
<dbReference type="GO" id="GO:0035336">
    <property type="term" value="P:long-chain fatty-acyl-CoA metabolic process"/>
    <property type="evidence" value="ECO:0007669"/>
    <property type="project" value="TreeGrafter"/>
</dbReference>
<dbReference type="EMBL" id="JADBJN010000001">
    <property type="protein sequence ID" value="KAG5682034.1"/>
    <property type="molecule type" value="Genomic_DNA"/>
</dbReference>
<comment type="catalytic activity">
    <reaction evidence="9 10">
        <text>a long-chain fatty acyl-CoA + 2 NADPH + 2 H(+) = a long-chain primary fatty alcohol + 2 NADP(+) + CoA</text>
        <dbReference type="Rhea" id="RHEA:52716"/>
        <dbReference type="ChEBI" id="CHEBI:15378"/>
        <dbReference type="ChEBI" id="CHEBI:57287"/>
        <dbReference type="ChEBI" id="CHEBI:57783"/>
        <dbReference type="ChEBI" id="CHEBI:58349"/>
        <dbReference type="ChEBI" id="CHEBI:77396"/>
        <dbReference type="ChEBI" id="CHEBI:83139"/>
        <dbReference type="EC" id="1.2.1.84"/>
    </reaction>
</comment>
<organism evidence="13 14">
    <name type="scientific">Polypedilum vanderplanki</name>
    <name type="common">Sleeping chironomid midge</name>
    <dbReference type="NCBI Taxonomy" id="319348"/>
    <lineage>
        <taxon>Eukaryota</taxon>
        <taxon>Metazoa</taxon>
        <taxon>Ecdysozoa</taxon>
        <taxon>Arthropoda</taxon>
        <taxon>Hexapoda</taxon>
        <taxon>Insecta</taxon>
        <taxon>Pterygota</taxon>
        <taxon>Neoptera</taxon>
        <taxon>Endopterygota</taxon>
        <taxon>Diptera</taxon>
        <taxon>Nematocera</taxon>
        <taxon>Chironomoidea</taxon>
        <taxon>Chironomidae</taxon>
        <taxon>Chironominae</taxon>
        <taxon>Polypedilum</taxon>
        <taxon>Polypedilum</taxon>
    </lineage>
</organism>
<evidence type="ECO:0000256" key="8">
    <source>
        <dbReference type="ARBA" id="ARBA00023136"/>
    </source>
</evidence>
<keyword evidence="8 10" id="KW-0472">Membrane</keyword>
<evidence type="ECO:0000256" key="10">
    <source>
        <dbReference type="RuleBase" id="RU363097"/>
    </source>
</evidence>
<feature type="transmembrane region" description="Helical" evidence="10">
    <location>
        <begin position="344"/>
        <end position="366"/>
    </location>
</feature>
<dbReference type="InterPro" id="IPR026055">
    <property type="entry name" value="FAR"/>
</dbReference>
<keyword evidence="14" id="KW-1185">Reference proteome</keyword>
<name>A0A9J6CII8_POLVA</name>
<dbReference type="Pfam" id="PF03015">
    <property type="entry name" value="Sterile"/>
    <property type="match status" value="1"/>
</dbReference>
<comment type="caution">
    <text evidence="13">The sequence shown here is derived from an EMBL/GenBank/DDBJ whole genome shotgun (WGS) entry which is preliminary data.</text>
</comment>
<comment type="function">
    <text evidence="10">Catalyzes the reduction of fatty acyl-CoA to fatty alcohols.</text>
</comment>
<comment type="similarity">
    <text evidence="2 10">Belongs to the fatty acyl-CoA reductase family.</text>
</comment>
<evidence type="ECO:0000256" key="4">
    <source>
        <dbReference type="ARBA" id="ARBA00022692"/>
    </source>
</evidence>
<feature type="transmembrane region" description="Helical" evidence="10">
    <location>
        <begin position="464"/>
        <end position="484"/>
    </location>
</feature>
<dbReference type="Proteomes" id="UP001107558">
    <property type="component" value="Chromosome 1"/>
</dbReference>
<dbReference type="AlphaFoldDB" id="A0A9J6CII8"/>
<dbReference type="PANTHER" id="PTHR11011:SF45">
    <property type="entry name" value="FATTY ACYL-COA REDUCTASE CG8306-RELATED"/>
    <property type="match status" value="1"/>
</dbReference>
<gene>
    <name evidence="13" type="ORF">PVAND_011426</name>
</gene>
<dbReference type="OrthoDB" id="429813at2759"/>
<dbReference type="Pfam" id="PF07993">
    <property type="entry name" value="NAD_binding_4"/>
    <property type="match status" value="1"/>
</dbReference>
<dbReference type="PANTHER" id="PTHR11011">
    <property type="entry name" value="MALE STERILITY PROTEIN 2-RELATED"/>
    <property type="match status" value="1"/>
</dbReference>
<keyword evidence="4 10" id="KW-0812">Transmembrane</keyword>
<evidence type="ECO:0000256" key="2">
    <source>
        <dbReference type="ARBA" id="ARBA00005928"/>
    </source>
</evidence>
<evidence type="ECO:0000256" key="5">
    <source>
        <dbReference type="ARBA" id="ARBA00022857"/>
    </source>
</evidence>
<comment type="subcellular location">
    <subcellularLocation>
        <location evidence="1">Membrane</location>
        <topology evidence="1">Multi-pass membrane protein</topology>
    </subcellularLocation>
</comment>
<sequence>MASNVAEFYRNKKILLTGATGFIGVAIVEKILRSCPDVDKIYMLIRSKKGKSIQERLQDITKNSVFSLLLEERSQDVFNKLIPIEGDVGEENLALSASDRQLLIDNVNIVIHSAATLDFQASLKPTVLINLLGTRQIMQLCSQMKSLVAMTHVSSAYVNSFLLETEEILYPAPEDPEKVIELVKNKTESELETLTPGLIKSHPNTYTFTKHLAEHEVNKYAQKFPCAIVRPSMITASWMEPRKGWTISKNGPQGFLMGSSKGVIRRLPVNTKLIYDYIPVDTVVNEILVAAYHVAQKKSGEVSIFHCTTSTYNPFKWDKVADKTNELLHMYPLKSAVWYPHLKFVSSLMLFKISAIFVHFLPAYILDFITRLSGGRPILVRLHTNVWESLKLLEKFIFTEWKFHNKNTLMLHKTMSPTDQQTFNIDVGKLEWEDYFINLAQGVRQYLNNETLKTLPAAKKKDKILLILHIFLQVGIHCAMWKLFSCIFGVSMMKCIFALPISYFVLNIL</sequence>
<keyword evidence="6 10" id="KW-1133">Transmembrane helix</keyword>